<organism evidence="1 2">
    <name type="scientific">Ancylostoma ceylanicum</name>
    <dbReference type="NCBI Taxonomy" id="53326"/>
    <lineage>
        <taxon>Eukaryota</taxon>
        <taxon>Metazoa</taxon>
        <taxon>Ecdysozoa</taxon>
        <taxon>Nematoda</taxon>
        <taxon>Chromadorea</taxon>
        <taxon>Rhabditida</taxon>
        <taxon>Rhabditina</taxon>
        <taxon>Rhabditomorpha</taxon>
        <taxon>Strongyloidea</taxon>
        <taxon>Ancylostomatidae</taxon>
        <taxon>Ancylostomatinae</taxon>
        <taxon>Ancylostoma</taxon>
    </lineage>
</organism>
<name>A0A016U4W1_9BILA</name>
<protein>
    <submittedName>
        <fullName evidence="1">Uncharacterized protein</fullName>
    </submittedName>
</protein>
<accession>A0A016U4W1</accession>
<comment type="caution">
    <text evidence="1">The sequence shown here is derived from an EMBL/GenBank/DDBJ whole genome shotgun (WGS) entry which is preliminary data.</text>
</comment>
<evidence type="ECO:0000313" key="2">
    <source>
        <dbReference type="Proteomes" id="UP000024635"/>
    </source>
</evidence>
<dbReference type="EMBL" id="JARK01001393">
    <property type="protein sequence ID" value="EYC10190.1"/>
    <property type="molecule type" value="Genomic_DNA"/>
</dbReference>
<dbReference type="Proteomes" id="UP000024635">
    <property type="component" value="Unassembled WGS sequence"/>
</dbReference>
<evidence type="ECO:0000313" key="1">
    <source>
        <dbReference type="EMBL" id="EYC10190.1"/>
    </source>
</evidence>
<dbReference type="AlphaFoldDB" id="A0A016U4W1"/>
<sequence>MLFQCERRIAEPWTHFGQRNRHPTDERDIFLRLIGSQMVCILIPRRSYFYLVYEGLLDQFSLFVGSKAYDISANLKDPVQRD</sequence>
<gene>
    <name evidence="1" type="primary">Acey_s0057.g2812</name>
    <name evidence="1" type="synonym">Acey-adpr-1</name>
    <name evidence="1" type="ORF">Y032_0057g2812</name>
</gene>
<keyword evidence="2" id="KW-1185">Reference proteome</keyword>
<reference evidence="2" key="1">
    <citation type="journal article" date="2015" name="Nat. Genet.">
        <title>The genome and transcriptome of the zoonotic hookworm Ancylostoma ceylanicum identify infection-specific gene families.</title>
        <authorList>
            <person name="Schwarz E.M."/>
            <person name="Hu Y."/>
            <person name="Antoshechkin I."/>
            <person name="Miller M.M."/>
            <person name="Sternberg P.W."/>
            <person name="Aroian R.V."/>
        </authorList>
    </citation>
    <scope>NUCLEOTIDE SEQUENCE</scope>
    <source>
        <strain evidence="2">HY135</strain>
    </source>
</reference>
<dbReference type="OrthoDB" id="4869960at2759"/>
<proteinExistence type="predicted"/>